<reference evidence="3" key="1">
    <citation type="submission" date="2016-10" db="EMBL/GenBank/DDBJ databases">
        <authorList>
            <person name="Varghese N."/>
            <person name="Submissions S."/>
        </authorList>
    </citation>
    <scope>NUCLEOTIDE SEQUENCE [LARGE SCALE GENOMIC DNA]</scope>
    <source>
        <strain evidence="3">DSM 24740</strain>
    </source>
</reference>
<dbReference type="Gene3D" id="3.40.50.2000">
    <property type="entry name" value="Glycogen Phosphorylase B"/>
    <property type="match status" value="1"/>
</dbReference>
<evidence type="ECO:0000313" key="2">
    <source>
        <dbReference type="EMBL" id="SEP76770.1"/>
    </source>
</evidence>
<proteinExistence type="predicted"/>
<organism evidence="2 3">
    <name type="scientific">Neolewinella agarilytica</name>
    <dbReference type="NCBI Taxonomy" id="478744"/>
    <lineage>
        <taxon>Bacteria</taxon>
        <taxon>Pseudomonadati</taxon>
        <taxon>Bacteroidota</taxon>
        <taxon>Saprospiria</taxon>
        <taxon>Saprospirales</taxon>
        <taxon>Lewinellaceae</taxon>
        <taxon>Neolewinella</taxon>
    </lineage>
</organism>
<evidence type="ECO:0000313" key="3">
    <source>
        <dbReference type="Proteomes" id="UP000199021"/>
    </source>
</evidence>
<feature type="domain" description="Erythromycin biosynthesis protein CIII-like C-terminal" evidence="1">
    <location>
        <begin position="280"/>
        <end position="362"/>
    </location>
</feature>
<dbReference type="InParanoid" id="A0A1H9AJ72"/>
<dbReference type="AlphaFoldDB" id="A0A1H9AJ72"/>
<dbReference type="PANTHER" id="PTHR21015:SF22">
    <property type="entry name" value="GLYCOSYLTRANSFERASE"/>
    <property type="match status" value="1"/>
</dbReference>
<dbReference type="InterPro" id="IPR010610">
    <property type="entry name" value="EryCIII-like_C"/>
</dbReference>
<dbReference type="Proteomes" id="UP000199021">
    <property type="component" value="Unassembled WGS sequence"/>
</dbReference>
<dbReference type="OrthoDB" id="764352at2"/>
<dbReference type="STRING" id="478744.SAMN05444359_102121"/>
<dbReference type="PANTHER" id="PTHR21015">
    <property type="entry name" value="UDP-N-ACETYLGLUCOSAMINE--N-ACETYLMURAMYL-(PENTAPEPTIDE) PYROPHOSPHORYL-UNDECAPRENOL N-ACETYLGLUCOSAMINE TRANSFERASE 1"/>
    <property type="match status" value="1"/>
</dbReference>
<sequence length="408" mass="46235">MATQPKVLVFAFDLLAHYTRCLRVAELLSNEYEFLFQSSDYDAVVHQQGFSTFNCLRLAEKELVAQGCREDIMNWPGADLELVMLAQSEAIQQYQPVFVIGDMSPTLRMATERTGVKYISITNAYLSRYYDAPFEAPDFLKKLGADVADVPPFYRNKLSDMKGFMAVSRSQKEFRFLRRRYGLAKQLNLALELEGDQTWICDTKLFHPLKDNLPKDIEEIGPLRFSPKGLKEKDQVNVHPDRKTILVTMGSSGNYAWLQQLADQRFADYDFLVCGSTTEENLPENIRYFQFADFNKLMPQVDLVICHGGNGSLYQALAAGKPIICFPGFFEQLFNAERIEENGWGASYLEGTSTEDLLAAIETWVGRSLLPIAETIAKMEETQSNLLRKLTSHLLASISETELSETVA</sequence>
<accession>A0A1H9AJ72</accession>
<dbReference type="RefSeq" id="WP_090165306.1">
    <property type="nucleotide sequence ID" value="NZ_FOFB01000002.1"/>
</dbReference>
<dbReference type="SUPFAM" id="SSF53756">
    <property type="entry name" value="UDP-Glycosyltransferase/glycogen phosphorylase"/>
    <property type="match status" value="1"/>
</dbReference>
<dbReference type="EMBL" id="FOFB01000002">
    <property type="protein sequence ID" value="SEP76770.1"/>
    <property type="molecule type" value="Genomic_DNA"/>
</dbReference>
<dbReference type="Pfam" id="PF06722">
    <property type="entry name" value="EryCIII-like_C"/>
    <property type="match status" value="1"/>
</dbReference>
<evidence type="ECO:0000259" key="1">
    <source>
        <dbReference type="Pfam" id="PF06722"/>
    </source>
</evidence>
<dbReference type="GO" id="GO:0016757">
    <property type="term" value="F:glycosyltransferase activity"/>
    <property type="evidence" value="ECO:0007669"/>
    <property type="project" value="UniProtKB-ARBA"/>
</dbReference>
<protein>
    <recommendedName>
        <fullName evidence="1">Erythromycin biosynthesis protein CIII-like C-terminal domain-containing protein</fullName>
    </recommendedName>
</protein>
<name>A0A1H9AJ72_9BACT</name>
<keyword evidence="3" id="KW-1185">Reference proteome</keyword>
<gene>
    <name evidence="2" type="ORF">SAMN05444359_102121</name>
</gene>